<dbReference type="AlphaFoldDB" id="A0A3Q2PJL9"/>
<dbReference type="GO" id="GO:0006644">
    <property type="term" value="P:phospholipid metabolic process"/>
    <property type="evidence" value="ECO:0007669"/>
    <property type="project" value="InterPro"/>
</dbReference>
<dbReference type="SMART" id="SM00085">
    <property type="entry name" value="PA2c"/>
    <property type="match status" value="1"/>
</dbReference>
<evidence type="ECO:0000259" key="2">
    <source>
        <dbReference type="SMART" id="SM00085"/>
    </source>
</evidence>
<sequence length="110" mass="12660">SHVRYITTLLANRKRDFFSFPIAYGCFSSLCRYRPHSTCPSPHPLTYSHLSVFAGTNDKCQAAVCECDRVAAHCFARYTYNPDNKYLDPKFLFPFITSHVHKCKNKSESD</sequence>
<reference evidence="3" key="2">
    <citation type="submission" date="2025-09" db="UniProtKB">
        <authorList>
            <consortium name="Ensembl"/>
        </authorList>
    </citation>
    <scope>IDENTIFICATION</scope>
</reference>
<proteinExistence type="predicted"/>
<dbReference type="InterPro" id="IPR033112">
    <property type="entry name" value="PLA2_Asp_AS"/>
</dbReference>
<reference evidence="3" key="1">
    <citation type="submission" date="2025-08" db="UniProtKB">
        <authorList>
            <consortium name="Ensembl"/>
        </authorList>
    </citation>
    <scope>IDENTIFICATION</scope>
</reference>
<accession>A0A3Q2PJL9</accession>
<dbReference type="GO" id="GO:0004623">
    <property type="term" value="F:phospholipase A2 activity"/>
    <property type="evidence" value="ECO:0007669"/>
    <property type="project" value="InterPro"/>
</dbReference>
<dbReference type="Gene3D" id="1.20.90.10">
    <property type="entry name" value="Phospholipase A2 domain"/>
    <property type="match status" value="1"/>
</dbReference>
<dbReference type="InterPro" id="IPR036444">
    <property type="entry name" value="PLipase_A2_dom_sf"/>
</dbReference>
<dbReference type="Proteomes" id="UP000265000">
    <property type="component" value="Unplaced"/>
</dbReference>
<keyword evidence="1" id="KW-1015">Disulfide bond</keyword>
<evidence type="ECO:0000313" key="4">
    <source>
        <dbReference type="Proteomes" id="UP000265000"/>
    </source>
</evidence>
<evidence type="ECO:0000256" key="1">
    <source>
        <dbReference type="ARBA" id="ARBA00023157"/>
    </source>
</evidence>
<keyword evidence="4" id="KW-1185">Reference proteome</keyword>
<organism evidence="3 4">
    <name type="scientific">Fundulus heteroclitus</name>
    <name type="common">Killifish</name>
    <name type="synonym">Mummichog</name>
    <dbReference type="NCBI Taxonomy" id="8078"/>
    <lineage>
        <taxon>Eukaryota</taxon>
        <taxon>Metazoa</taxon>
        <taxon>Chordata</taxon>
        <taxon>Craniata</taxon>
        <taxon>Vertebrata</taxon>
        <taxon>Euteleostomi</taxon>
        <taxon>Actinopterygii</taxon>
        <taxon>Neopterygii</taxon>
        <taxon>Teleostei</taxon>
        <taxon>Neoteleostei</taxon>
        <taxon>Acanthomorphata</taxon>
        <taxon>Ovalentaria</taxon>
        <taxon>Atherinomorphae</taxon>
        <taxon>Cyprinodontiformes</taxon>
        <taxon>Fundulidae</taxon>
        <taxon>Fundulus</taxon>
    </lineage>
</organism>
<dbReference type="STRING" id="8078.ENSFHEP00000013448"/>
<evidence type="ECO:0000313" key="3">
    <source>
        <dbReference type="Ensembl" id="ENSFHEP00000013448.1"/>
    </source>
</evidence>
<dbReference type="InterPro" id="IPR016090">
    <property type="entry name" value="PLA2-like_dom"/>
</dbReference>
<dbReference type="Ensembl" id="ENSFHET00000021000.1">
    <property type="protein sequence ID" value="ENSFHEP00000013448.1"/>
    <property type="gene ID" value="ENSFHEG00000014958.1"/>
</dbReference>
<dbReference type="SUPFAM" id="SSF48619">
    <property type="entry name" value="Phospholipase A2, PLA2"/>
    <property type="match status" value="1"/>
</dbReference>
<feature type="domain" description="Phospholipase A2-like central" evidence="2">
    <location>
        <begin position="9"/>
        <end position="94"/>
    </location>
</feature>
<dbReference type="GO" id="GO:0050482">
    <property type="term" value="P:arachidonate secretion"/>
    <property type="evidence" value="ECO:0007669"/>
    <property type="project" value="InterPro"/>
</dbReference>
<protein>
    <recommendedName>
        <fullName evidence="2">Phospholipase A2-like central domain-containing protein</fullName>
    </recommendedName>
</protein>
<dbReference type="PROSITE" id="PS00119">
    <property type="entry name" value="PA2_ASP"/>
    <property type="match status" value="1"/>
</dbReference>
<name>A0A3Q2PJL9_FUNHE</name>